<name>A0A8H7ETL1_9FUNG</name>
<gene>
    <name evidence="1" type="ORF">EC973_003407</name>
</gene>
<organism evidence="1 2">
    <name type="scientific">Apophysomyces ossiformis</name>
    <dbReference type="NCBI Taxonomy" id="679940"/>
    <lineage>
        <taxon>Eukaryota</taxon>
        <taxon>Fungi</taxon>
        <taxon>Fungi incertae sedis</taxon>
        <taxon>Mucoromycota</taxon>
        <taxon>Mucoromycotina</taxon>
        <taxon>Mucoromycetes</taxon>
        <taxon>Mucorales</taxon>
        <taxon>Mucorineae</taxon>
        <taxon>Mucoraceae</taxon>
        <taxon>Apophysomyces</taxon>
    </lineage>
</organism>
<dbReference type="EMBL" id="JABAYA010000020">
    <property type="protein sequence ID" value="KAF7729994.1"/>
    <property type="molecule type" value="Genomic_DNA"/>
</dbReference>
<proteinExistence type="predicted"/>
<evidence type="ECO:0000313" key="1">
    <source>
        <dbReference type="EMBL" id="KAF7729994.1"/>
    </source>
</evidence>
<dbReference type="OrthoDB" id="2289843at2759"/>
<reference evidence="1" key="1">
    <citation type="submission" date="2020-01" db="EMBL/GenBank/DDBJ databases">
        <title>Genome Sequencing of Three Apophysomyces-Like Fungal Strains Confirms a Novel Fungal Genus in the Mucoromycota with divergent Burkholderia-like Endosymbiotic Bacteria.</title>
        <authorList>
            <person name="Stajich J.E."/>
            <person name="Macias A.M."/>
            <person name="Carter-House D."/>
            <person name="Lovett B."/>
            <person name="Kasson L.R."/>
            <person name="Berry K."/>
            <person name="Grigoriev I."/>
            <person name="Chang Y."/>
            <person name="Spatafora J."/>
            <person name="Kasson M.T."/>
        </authorList>
    </citation>
    <scope>NUCLEOTIDE SEQUENCE</scope>
    <source>
        <strain evidence="1">NRRL A-21654</strain>
    </source>
</reference>
<accession>A0A8H7ETL1</accession>
<protein>
    <submittedName>
        <fullName evidence="1">Uncharacterized protein</fullName>
    </submittedName>
</protein>
<evidence type="ECO:0000313" key="2">
    <source>
        <dbReference type="Proteomes" id="UP000605846"/>
    </source>
</evidence>
<dbReference type="Proteomes" id="UP000605846">
    <property type="component" value="Unassembled WGS sequence"/>
</dbReference>
<sequence length="163" mass="19052">MMTPRWAVQFWWPMLLGMQHGPQMDIHLQSSNYLTVWRLSAITRHKRDYQSNNRRFSTNREDQPHSQHTIAIGVIGYIGAKNENPQLDPLKLDEKDMISFLLSMNKHKRCTLNGYPSALATIFAVLHPSDKPLTDGKLLRQFFQAMKKMEFVLPRVSDEIWDV</sequence>
<keyword evidence="2" id="KW-1185">Reference proteome</keyword>
<dbReference type="AlphaFoldDB" id="A0A8H7ETL1"/>
<comment type="caution">
    <text evidence="1">The sequence shown here is derived from an EMBL/GenBank/DDBJ whole genome shotgun (WGS) entry which is preliminary data.</text>
</comment>